<evidence type="ECO:0000256" key="4">
    <source>
        <dbReference type="ARBA" id="ARBA00022917"/>
    </source>
</evidence>
<dbReference type="FunFam" id="3.30.70.870:FF:000002">
    <property type="entry name" value="Translation elongation factor 2"/>
    <property type="match status" value="1"/>
</dbReference>
<dbReference type="InterPro" id="IPR035647">
    <property type="entry name" value="EFG_III/V"/>
</dbReference>
<feature type="domain" description="Translation elongation factor EFG/EF2" evidence="7">
    <location>
        <begin position="282"/>
        <end position="398"/>
    </location>
</feature>
<evidence type="ECO:0000313" key="8">
    <source>
        <dbReference type="EMBL" id="BAN66165.1"/>
    </source>
</evidence>
<dbReference type="CDD" id="cd04096">
    <property type="entry name" value="eEF2_snRNP_like_C"/>
    <property type="match status" value="1"/>
</dbReference>
<dbReference type="InterPro" id="IPR020568">
    <property type="entry name" value="Ribosomal_Su5_D2-typ_SF"/>
</dbReference>
<organism evidence="8">
    <name type="scientific">Babesia bovis</name>
    <dbReference type="NCBI Taxonomy" id="5865"/>
    <lineage>
        <taxon>Eukaryota</taxon>
        <taxon>Sar</taxon>
        <taxon>Alveolata</taxon>
        <taxon>Apicomplexa</taxon>
        <taxon>Aconoidasida</taxon>
        <taxon>Piroplasmida</taxon>
        <taxon>Babesiidae</taxon>
        <taxon>Babesia</taxon>
    </lineage>
</organism>
<dbReference type="Pfam" id="PF00679">
    <property type="entry name" value="EFG_C"/>
    <property type="match status" value="1"/>
</dbReference>
<dbReference type="CDD" id="cd01681">
    <property type="entry name" value="aeEF2_snRNP_like_IV"/>
    <property type="match status" value="1"/>
</dbReference>
<protein>
    <submittedName>
        <fullName evidence="8">Elongation factor 2, EF-2</fullName>
    </submittedName>
</protein>
<dbReference type="SUPFAM" id="SSF50447">
    <property type="entry name" value="Translation proteins"/>
    <property type="match status" value="1"/>
</dbReference>
<name>S6CAS9_BABBO</name>
<proteinExistence type="evidence at transcript level"/>
<evidence type="ECO:0000256" key="5">
    <source>
        <dbReference type="ARBA" id="ARBA00023134"/>
    </source>
</evidence>
<keyword evidence="4" id="KW-0648">Protein biosynthesis</keyword>
<dbReference type="Pfam" id="PF03144">
    <property type="entry name" value="GTP_EFTU_D2"/>
    <property type="match status" value="1"/>
</dbReference>
<dbReference type="CDD" id="cd16268">
    <property type="entry name" value="EF2_II"/>
    <property type="match status" value="1"/>
</dbReference>
<dbReference type="SMART" id="SM00838">
    <property type="entry name" value="EFG_C"/>
    <property type="match status" value="1"/>
</dbReference>
<dbReference type="AlphaFoldDB" id="S6CAS9"/>
<dbReference type="Pfam" id="PF03764">
    <property type="entry name" value="EFG_IV"/>
    <property type="match status" value="1"/>
</dbReference>
<sequence length="519" mass="57691">MQIWLPAGDVLLQMIVSHLPSPFEAQKYRVENLYTGPMDDEAANGIRNCDPDAPLMMYISKMVPTSDKGRFYAFGRVFSGTVATGQKVRIQGPKYVPGEKADLLVKNVQRTVLMMGRYTEQIQDVPCGNTCCLVGVDQYILKSGTITTCETAHNIADMKYSVSPVVRVAVKPKDSKDLPKLVEGLKKLSKSDPLVVCTTEESGERIIAGCGELHVEICLKDLRDEYAQIDFIVSDPVVSYRETVGAESSITCLSKSPNKHNRVFMKAEPFAEGLSEAIEENKITSRDDARERANVLANDFEWDKNAALKIWCFGPETTGPNILVDLTTGVQYMNEIKDHCNSAFQWATKEGALCDENMRGIRFNLLDVTMHADAIHRGAGQIMPTCRRCLYACELTAQPKLQEPIFLVDINCPQDAVGGVYSTLNQRRGHVFHEENRAGTPLIEIKAYLPVAESFGFTTALRASTSGQAFPQCVFDHWQLMTGDALEKGSKLNEIILAIRQRKGLKADIPSLDQFYDKL</sequence>
<dbReference type="FunFam" id="3.30.230.10:FF:000006">
    <property type="entry name" value="Translation elongation factor 2"/>
    <property type="match status" value="1"/>
</dbReference>
<dbReference type="InterPro" id="IPR014721">
    <property type="entry name" value="Ribsml_uS5_D2-typ_fold_subgr"/>
</dbReference>
<dbReference type="GO" id="GO:0003924">
    <property type="term" value="F:GTPase activity"/>
    <property type="evidence" value="ECO:0007669"/>
    <property type="project" value="TreeGrafter"/>
</dbReference>
<reference evidence="8" key="1">
    <citation type="journal article" date="2014" name="BMC Genomics">
        <title>The Babesia bovis gene and promoter model: an update from full-length EST analysis.</title>
        <authorList>
            <person name="Yamagishi J."/>
            <person name="Wakaguri H."/>
            <person name="Yokoyama N."/>
            <person name="Yamashita R."/>
            <person name="Suzuki Y."/>
            <person name="Xuan X."/>
            <person name="Igarashi I."/>
        </authorList>
    </citation>
    <scope>NUCLEOTIDE SEQUENCE</scope>
    <source>
        <strain evidence="8">Texas</strain>
    </source>
</reference>
<accession>S6CAS9</accession>
<dbReference type="FunFam" id="3.30.70.240:FF:000003">
    <property type="entry name" value="Translation elongation factor 2"/>
    <property type="match status" value="1"/>
</dbReference>
<dbReference type="SUPFAM" id="SSF54211">
    <property type="entry name" value="Ribosomal protein S5 domain 2-like"/>
    <property type="match status" value="1"/>
</dbReference>
<dbReference type="GO" id="GO:0043022">
    <property type="term" value="F:ribosome binding"/>
    <property type="evidence" value="ECO:0007669"/>
    <property type="project" value="TreeGrafter"/>
</dbReference>
<dbReference type="GO" id="GO:1990904">
    <property type="term" value="C:ribonucleoprotein complex"/>
    <property type="evidence" value="ECO:0007669"/>
    <property type="project" value="TreeGrafter"/>
</dbReference>
<dbReference type="Pfam" id="PF14492">
    <property type="entry name" value="EFG_III"/>
    <property type="match status" value="1"/>
</dbReference>
<gene>
    <name evidence="8" type="primary">BBOV_I003090</name>
</gene>
<dbReference type="FunFam" id="2.40.30.10:FF:000010">
    <property type="entry name" value="Translation elongation factor 2"/>
    <property type="match status" value="1"/>
</dbReference>
<dbReference type="GO" id="GO:0005829">
    <property type="term" value="C:cytosol"/>
    <property type="evidence" value="ECO:0007669"/>
    <property type="project" value="TreeGrafter"/>
</dbReference>
<dbReference type="PANTHER" id="PTHR42908:SF10">
    <property type="entry name" value="EUKARYOTIC TRANSLATION ELONGATION FACTOR 2"/>
    <property type="match status" value="1"/>
</dbReference>
<keyword evidence="3 8" id="KW-0251">Elongation factor</keyword>
<dbReference type="Gene3D" id="3.30.70.870">
    <property type="entry name" value="Elongation Factor G (Translational Gtpase), domain 3"/>
    <property type="match status" value="1"/>
</dbReference>
<evidence type="ECO:0000256" key="1">
    <source>
        <dbReference type="ARBA" id="ARBA00022490"/>
    </source>
</evidence>
<keyword evidence="2" id="KW-0547">Nucleotide-binding</keyword>
<keyword evidence="5" id="KW-0342">GTP-binding</keyword>
<dbReference type="GO" id="GO:0005525">
    <property type="term" value="F:GTP binding"/>
    <property type="evidence" value="ECO:0007669"/>
    <property type="project" value="UniProtKB-KW"/>
</dbReference>
<dbReference type="SMART" id="SM00889">
    <property type="entry name" value="EFG_IV"/>
    <property type="match status" value="1"/>
</dbReference>
<dbReference type="SUPFAM" id="SSF54980">
    <property type="entry name" value="EF-G C-terminal domain-like"/>
    <property type="match status" value="2"/>
</dbReference>
<dbReference type="EMBL" id="AK442371">
    <property type="protein sequence ID" value="BAN66165.1"/>
    <property type="molecule type" value="mRNA"/>
</dbReference>
<dbReference type="InterPro" id="IPR000640">
    <property type="entry name" value="EFG_V-like"/>
</dbReference>
<dbReference type="PANTHER" id="PTHR42908">
    <property type="entry name" value="TRANSLATION ELONGATION FACTOR-RELATED"/>
    <property type="match status" value="1"/>
</dbReference>
<dbReference type="Gene3D" id="3.30.230.10">
    <property type="match status" value="1"/>
</dbReference>
<dbReference type="Gene3D" id="3.30.70.240">
    <property type="match status" value="1"/>
</dbReference>
<evidence type="ECO:0000256" key="3">
    <source>
        <dbReference type="ARBA" id="ARBA00022768"/>
    </source>
</evidence>
<keyword evidence="1" id="KW-0963">Cytoplasm</keyword>
<dbReference type="InterPro" id="IPR005517">
    <property type="entry name" value="Transl_elong_EFG/EF2_IV"/>
</dbReference>
<dbReference type="CDD" id="cd16261">
    <property type="entry name" value="EF2_snRNP_III"/>
    <property type="match status" value="1"/>
</dbReference>
<evidence type="ECO:0000259" key="6">
    <source>
        <dbReference type="SMART" id="SM00838"/>
    </source>
</evidence>
<evidence type="ECO:0000259" key="7">
    <source>
        <dbReference type="SMART" id="SM00889"/>
    </source>
</evidence>
<dbReference type="VEuPathDB" id="PiroplasmaDB:BBOV_I003090"/>
<evidence type="ECO:0000256" key="2">
    <source>
        <dbReference type="ARBA" id="ARBA00022741"/>
    </source>
</evidence>
<dbReference type="GO" id="GO:0003746">
    <property type="term" value="F:translation elongation factor activity"/>
    <property type="evidence" value="ECO:0007669"/>
    <property type="project" value="UniProtKB-KW"/>
</dbReference>
<dbReference type="InterPro" id="IPR004161">
    <property type="entry name" value="EFTu-like_2"/>
</dbReference>
<feature type="domain" description="Elongation factor EFG" evidence="6">
    <location>
        <begin position="400"/>
        <end position="489"/>
    </location>
</feature>
<dbReference type="Gene3D" id="2.40.30.10">
    <property type="entry name" value="Translation factors"/>
    <property type="match status" value="1"/>
</dbReference>
<dbReference type="InterPro" id="IPR041095">
    <property type="entry name" value="EFG_II"/>
</dbReference>
<dbReference type="InterPro" id="IPR009000">
    <property type="entry name" value="Transl_B-barrel_sf"/>
</dbReference>